<keyword evidence="1 3" id="KW-0560">Oxidoreductase</keyword>
<dbReference type="InterPro" id="IPR006076">
    <property type="entry name" value="FAD-dep_OxRdtase"/>
</dbReference>
<dbReference type="EC" id="1.5.3.7" evidence="3"/>
<dbReference type="PATRIC" id="fig|480.238.peg.711"/>
<proteinExistence type="predicted"/>
<dbReference type="PANTHER" id="PTHR13847">
    <property type="entry name" value="SARCOSINE DEHYDROGENASE-RELATED"/>
    <property type="match status" value="1"/>
</dbReference>
<dbReference type="OrthoDB" id="311718at2"/>
<dbReference type="SUPFAM" id="SSF51905">
    <property type="entry name" value="FAD/NAD(P)-binding domain"/>
    <property type="match status" value="1"/>
</dbReference>
<dbReference type="PANTHER" id="PTHR13847:SF275">
    <property type="entry name" value="GAMMA-GLUTAMYLPUTRESCINE OXIDOREDUCTASE"/>
    <property type="match status" value="1"/>
</dbReference>
<dbReference type="Proteomes" id="UP000078228">
    <property type="component" value="Unassembled WGS sequence"/>
</dbReference>
<organism evidence="3 4">
    <name type="scientific">Moraxella catarrhalis</name>
    <name type="common">Branhamella catarrhalis</name>
    <dbReference type="NCBI Taxonomy" id="480"/>
    <lineage>
        <taxon>Bacteria</taxon>
        <taxon>Pseudomonadati</taxon>
        <taxon>Pseudomonadota</taxon>
        <taxon>Gammaproteobacteria</taxon>
        <taxon>Moraxellales</taxon>
        <taxon>Moraxellaceae</taxon>
        <taxon>Moraxella</taxon>
    </lineage>
</organism>
<evidence type="ECO:0000259" key="2">
    <source>
        <dbReference type="Pfam" id="PF01266"/>
    </source>
</evidence>
<feature type="domain" description="FAD dependent oxidoreductase" evidence="2">
    <location>
        <begin position="30"/>
        <end position="381"/>
    </location>
</feature>
<evidence type="ECO:0000313" key="4">
    <source>
        <dbReference type="Proteomes" id="UP000078228"/>
    </source>
</evidence>
<dbReference type="GO" id="GO:0050031">
    <property type="term" value="F:L-pipecolate oxidase activity"/>
    <property type="evidence" value="ECO:0007669"/>
    <property type="project" value="UniProtKB-EC"/>
</dbReference>
<gene>
    <name evidence="3" type="ORF">AO384_1709</name>
</gene>
<dbReference type="Pfam" id="PF01266">
    <property type="entry name" value="DAO"/>
    <property type="match status" value="1"/>
</dbReference>
<evidence type="ECO:0000256" key="1">
    <source>
        <dbReference type="ARBA" id="ARBA00023002"/>
    </source>
</evidence>
<dbReference type="RefSeq" id="WP_064611314.1">
    <property type="nucleotide sequence ID" value="NZ_LXHB01000090.1"/>
</dbReference>
<dbReference type="AlphaFoldDB" id="A0A198UFQ1"/>
<protein>
    <submittedName>
        <fullName evidence="3">L-pipecolate oxidase</fullName>
        <ecNumber evidence="3">1.5.3.7</ecNumber>
    </submittedName>
</protein>
<evidence type="ECO:0000313" key="3">
    <source>
        <dbReference type="EMBL" id="OAU95175.1"/>
    </source>
</evidence>
<comment type="caution">
    <text evidence="3">The sequence shown here is derived from an EMBL/GenBank/DDBJ whole genome shotgun (WGS) entry which is preliminary data.</text>
</comment>
<dbReference type="Gene3D" id="3.50.50.60">
    <property type="entry name" value="FAD/NAD(P)-binding domain"/>
    <property type="match status" value="1"/>
</dbReference>
<dbReference type="InterPro" id="IPR036188">
    <property type="entry name" value="FAD/NAD-bd_sf"/>
</dbReference>
<name>A0A198UFQ1_MORCA</name>
<sequence>MSQIPEKCLWQITTSKTEHYPKLDREVRVDVCVIGGGFTGLSAALHLAEYGKSVCVLECQEIGSGGSGRNVGFVNAGTWAPPDDLNMYLGEKVGEKLTYALGLAPKLVFDLIDKHQINAGDTRTGNLHMAHNAAAEADIDSRYSQLTRRGANVEIITGSKCHEYTGTTRINKALLDKRAGTINPFAYVIGLSRAAAQLGVKIFENTKVNELIKDGDKWCVKSENGQVLANKVIITTNAYTEGEWTDIQKSFYPVYYYQIASKPLENEIANRILPYKNGSWDTRMALSSIRRDNEGRILFGTVGGREFKPANFYLSWAKHVQEHYFPDLNKLDWQCQWFGKFGFTPDHIMRVFTPQDGIIAATAYNGRGITTGTMMGKAFADFLVRDNPDVLPLPFVNYAKNKLSLRTLRTVGTEIGLTLYHAGQCLKIIS</sequence>
<keyword evidence="4" id="KW-1185">Reference proteome</keyword>
<reference evidence="3 4" key="1">
    <citation type="journal article" date="2016" name="Genome Biol. Evol.">
        <title>Comparative Genomic Analyses of the Moraxella catarrhalis Serosensitive and Seroresistant Lineages Demonstrate Their Independent Evolution.</title>
        <authorList>
            <person name="Earl J.P."/>
            <person name="de Vries S.P."/>
            <person name="Ahmed A."/>
            <person name="Powell E."/>
            <person name="Schultz M.P."/>
            <person name="Hermans P.W."/>
            <person name="Hill D.J."/>
            <person name="Zhou Z."/>
            <person name="Constantinidou C.I."/>
            <person name="Hu F.Z."/>
            <person name="Bootsma H.J."/>
            <person name="Ehrlich G.D."/>
        </authorList>
    </citation>
    <scope>NUCLEOTIDE SEQUENCE [LARGE SCALE GENOMIC DNA]</scope>
    <source>
        <strain evidence="3 4">Z7542</strain>
    </source>
</reference>
<accession>A0A198UFQ1</accession>
<dbReference type="EMBL" id="LXHC01000025">
    <property type="protein sequence ID" value="OAU95175.1"/>
    <property type="molecule type" value="Genomic_DNA"/>
</dbReference>
<dbReference type="Gene3D" id="3.30.9.10">
    <property type="entry name" value="D-Amino Acid Oxidase, subunit A, domain 2"/>
    <property type="match status" value="1"/>
</dbReference>
<dbReference type="GO" id="GO:0005737">
    <property type="term" value="C:cytoplasm"/>
    <property type="evidence" value="ECO:0007669"/>
    <property type="project" value="TreeGrafter"/>
</dbReference>